<comment type="caution">
    <text evidence="1">The sequence shown here is derived from an EMBL/GenBank/DDBJ whole genome shotgun (WGS) entry which is preliminary data.</text>
</comment>
<name>A0A9D4GYK8_DREPO</name>
<gene>
    <name evidence="1" type="ORF">DPMN_127096</name>
</gene>
<proteinExistence type="predicted"/>
<organism evidence="1 2">
    <name type="scientific">Dreissena polymorpha</name>
    <name type="common">Zebra mussel</name>
    <name type="synonym">Mytilus polymorpha</name>
    <dbReference type="NCBI Taxonomy" id="45954"/>
    <lineage>
        <taxon>Eukaryota</taxon>
        <taxon>Metazoa</taxon>
        <taxon>Spiralia</taxon>
        <taxon>Lophotrochozoa</taxon>
        <taxon>Mollusca</taxon>
        <taxon>Bivalvia</taxon>
        <taxon>Autobranchia</taxon>
        <taxon>Heteroconchia</taxon>
        <taxon>Euheterodonta</taxon>
        <taxon>Imparidentia</taxon>
        <taxon>Neoheterodontei</taxon>
        <taxon>Myida</taxon>
        <taxon>Dreissenoidea</taxon>
        <taxon>Dreissenidae</taxon>
        <taxon>Dreissena</taxon>
    </lineage>
</organism>
<protein>
    <submittedName>
        <fullName evidence="1">Uncharacterized protein</fullName>
    </submittedName>
</protein>
<dbReference type="AlphaFoldDB" id="A0A9D4GYK8"/>
<reference evidence="1" key="1">
    <citation type="journal article" date="2019" name="bioRxiv">
        <title>The Genome of the Zebra Mussel, Dreissena polymorpha: A Resource for Invasive Species Research.</title>
        <authorList>
            <person name="McCartney M.A."/>
            <person name="Auch B."/>
            <person name="Kono T."/>
            <person name="Mallez S."/>
            <person name="Zhang Y."/>
            <person name="Obille A."/>
            <person name="Becker A."/>
            <person name="Abrahante J.E."/>
            <person name="Garbe J."/>
            <person name="Badalamenti J.P."/>
            <person name="Herman A."/>
            <person name="Mangelson H."/>
            <person name="Liachko I."/>
            <person name="Sullivan S."/>
            <person name="Sone E.D."/>
            <person name="Koren S."/>
            <person name="Silverstein K.A.T."/>
            <person name="Beckman K.B."/>
            <person name="Gohl D.M."/>
        </authorList>
    </citation>
    <scope>NUCLEOTIDE SEQUENCE</scope>
    <source>
        <strain evidence="1">Duluth1</strain>
        <tissue evidence="1">Whole animal</tissue>
    </source>
</reference>
<accession>A0A9D4GYK8</accession>
<keyword evidence="2" id="KW-1185">Reference proteome</keyword>
<evidence type="ECO:0000313" key="2">
    <source>
        <dbReference type="Proteomes" id="UP000828390"/>
    </source>
</evidence>
<dbReference type="Proteomes" id="UP000828390">
    <property type="component" value="Unassembled WGS sequence"/>
</dbReference>
<reference evidence="1" key="2">
    <citation type="submission" date="2020-11" db="EMBL/GenBank/DDBJ databases">
        <authorList>
            <person name="McCartney M.A."/>
            <person name="Auch B."/>
            <person name="Kono T."/>
            <person name="Mallez S."/>
            <person name="Becker A."/>
            <person name="Gohl D.M."/>
            <person name="Silverstein K.A.T."/>
            <person name="Koren S."/>
            <person name="Bechman K.B."/>
            <person name="Herman A."/>
            <person name="Abrahante J.E."/>
            <person name="Garbe J."/>
        </authorList>
    </citation>
    <scope>NUCLEOTIDE SEQUENCE</scope>
    <source>
        <strain evidence="1">Duluth1</strain>
        <tissue evidence="1">Whole animal</tissue>
    </source>
</reference>
<evidence type="ECO:0000313" key="1">
    <source>
        <dbReference type="EMBL" id="KAH3825222.1"/>
    </source>
</evidence>
<sequence>MAKISPISIAESSASSSTILRNPRTHIVRMCCTESIRIDYRATMRWVSNSNTNSIWARSLLGLRLK</sequence>
<dbReference type="EMBL" id="JAIWYP010000005">
    <property type="protein sequence ID" value="KAH3825222.1"/>
    <property type="molecule type" value="Genomic_DNA"/>
</dbReference>